<dbReference type="AlphaFoldDB" id="A0A5C3L8P6"/>
<feature type="transmembrane region" description="Helical" evidence="1">
    <location>
        <begin position="1095"/>
        <end position="1116"/>
    </location>
</feature>
<keyword evidence="3" id="KW-1185">Reference proteome</keyword>
<dbReference type="OrthoDB" id="3353914at2759"/>
<dbReference type="EMBL" id="ML210198">
    <property type="protein sequence ID" value="TFK24608.1"/>
    <property type="molecule type" value="Genomic_DNA"/>
</dbReference>
<feature type="transmembrane region" description="Helical" evidence="1">
    <location>
        <begin position="1065"/>
        <end position="1083"/>
    </location>
</feature>
<gene>
    <name evidence="2" type="ORF">FA15DRAFT_704478</name>
</gene>
<evidence type="ECO:0000313" key="2">
    <source>
        <dbReference type="EMBL" id="TFK24608.1"/>
    </source>
</evidence>
<proteinExistence type="predicted"/>
<sequence length="1189" mass="130613">MSTSAPTLRVRTQLQYDYSAQKAHSFGSGAIDADIYHETSLKVYFVDGKDVSSLKRSSRPWVDADPDWVVESTYFPQGTTPNTLHTVVIKSSQMTEVDVVTVVTEEQEIWMFRSDVKQWKNLSKPDIDSNHELVIAKPFVNADGKLVVTVLVRAKSGTETNLYHWQAKDETWAIEQGMDVSDLIISEFIPGAVFGETFIDPKYGYLVCGKDISPEKGTSPGIAVVSGGMSTMPLDLVALGDYKSLAFTKFPFVGIPPLIFGVSTSGTAYCFSRTKRSGTPVYKQTNIFGSFQVKHIQATIRKNQGNQRYKIEVCALAEGKQILHLVSEPFDDASLFDGDNYSYPKWRDFIPVVPTGADSFLLTSLDGFSAMIVSTSDGNLAKVVQDEKGLTWAYDEINIPSPDIVKTRNAYYIEISVEDANQTPIIGATFKIGANDYTDFIVNGHAATITSTSWYTGITNGFGKIAITIHTYGSLAAPLLKVWAEGMPEDKVANVLPTRDIHTKFQTITGQNLRDATNNITGKPLVNPSVELDTLNALATGLQELMVACSADTAWDLPDASSGHSSALGLHLDASAARFRSRHSPTLDHIGPEGDCHFSLERVTRGTDNHVVYTKLPLDYREERFDADQRIDVDWSDISLAIRNAVYNFTKVAVKKIEGVVSVTLQFVADGANRFWEGVVSLARQAFDAATALFAWIGCKFQDLFGWLACLFNVKEIKATAKIFKGQLDGFYNLISKWIDNVVRPLDGDKTDEFLQKCEEQMSDTFSKARAKMDTETIGQYDKPGSPSGSCGQFDEDPSIIKIYNDLPSTFMWWQGKIVNDRGSAADIEFDRPLNSIRSLLDTLRSSLSSLINDETGDFNKSAQAVMELLYTFADRRTVDTTKLTTLLDAIQGLVLAIVKHAGKVVKCVGDVAKEAIKFFDEILEIDFCSTALGSIFEHIFEESLNLKNAICYLIAIPFTAMHKVITGYYPSETEVKKADVKTPSYGEASEPEKPRSMVLWRACLAVIHTLPDGLLDALALADDPSAIGDNTKRTLNGLGLIVPILDLCLIDPWMLLNGTWAQKASLSVPAFMIVATIGWLVVGKLVDGPRKSRLGMSMLTVCGVSMLGVAAWNLFETSTSTPLLVAQFVRPLSPTVKAARCFVTEIKNPFSAKIGLAMLVVDIVSGYGSAGAWLVEHINTPSSRFLEA</sequence>
<keyword evidence="1" id="KW-0812">Transmembrane</keyword>
<reference evidence="2 3" key="1">
    <citation type="journal article" date="2019" name="Nat. Ecol. Evol.">
        <title>Megaphylogeny resolves global patterns of mushroom evolution.</title>
        <authorList>
            <person name="Varga T."/>
            <person name="Krizsan K."/>
            <person name="Foldi C."/>
            <person name="Dima B."/>
            <person name="Sanchez-Garcia M."/>
            <person name="Sanchez-Ramirez S."/>
            <person name="Szollosi G.J."/>
            <person name="Szarkandi J.G."/>
            <person name="Papp V."/>
            <person name="Albert L."/>
            <person name="Andreopoulos W."/>
            <person name="Angelini C."/>
            <person name="Antonin V."/>
            <person name="Barry K.W."/>
            <person name="Bougher N.L."/>
            <person name="Buchanan P."/>
            <person name="Buyck B."/>
            <person name="Bense V."/>
            <person name="Catcheside P."/>
            <person name="Chovatia M."/>
            <person name="Cooper J."/>
            <person name="Damon W."/>
            <person name="Desjardin D."/>
            <person name="Finy P."/>
            <person name="Geml J."/>
            <person name="Haridas S."/>
            <person name="Hughes K."/>
            <person name="Justo A."/>
            <person name="Karasinski D."/>
            <person name="Kautmanova I."/>
            <person name="Kiss B."/>
            <person name="Kocsube S."/>
            <person name="Kotiranta H."/>
            <person name="LaButti K.M."/>
            <person name="Lechner B.E."/>
            <person name="Liimatainen K."/>
            <person name="Lipzen A."/>
            <person name="Lukacs Z."/>
            <person name="Mihaltcheva S."/>
            <person name="Morgado L.N."/>
            <person name="Niskanen T."/>
            <person name="Noordeloos M.E."/>
            <person name="Ohm R.A."/>
            <person name="Ortiz-Santana B."/>
            <person name="Ovrebo C."/>
            <person name="Racz N."/>
            <person name="Riley R."/>
            <person name="Savchenko A."/>
            <person name="Shiryaev A."/>
            <person name="Soop K."/>
            <person name="Spirin V."/>
            <person name="Szebenyi C."/>
            <person name="Tomsovsky M."/>
            <person name="Tulloss R.E."/>
            <person name="Uehling J."/>
            <person name="Grigoriev I.V."/>
            <person name="Vagvolgyi C."/>
            <person name="Papp T."/>
            <person name="Martin F.M."/>
            <person name="Miettinen O."/>
            <person name="Hibbett D.S."/>
            <person name="Nagy L.G."/>
        </authorList>
    </citation>
    <scope>NUCLEOTIDE SEQUENCE [LARGE SCALE GENOMIC DNA]</scope>
    <source>
        <strain evidence="2 3">CBS 121175</strain>
    </source>
</reference>
<feature type="transmembrane region" description="Helical" evidence="1">
    <location>
        <begin position="1155"/>
        <end position="1176"/>
    </location>
</feature>
<dbReference type="STRING" id="230819.A0A5C3L8P6"/>
<evidence type="ECO:0000313" key="3">
    <source>
        <dbReference type="Proteomes" id="UP000307440"/>
    </source>
</evidence>
<keyword evidence="1" id="KW-0472">Membrane</keyword>
<name>A0A5C3L8P6_COPMA</name>
<keyword evidence="1" id="KW-1133">Transmembrane helix</keyword>
<accession>A0A5C3L8P6</accession>
<protein>
    <submittedName>
        <fullName evidence="2">Uncharacterized protein</fullName>
    </submittedName>
</protein>
<evidence type="ECO:0000256" key="1">
    <source>
        <dbReference type="SAM" id="Phobius"/>
    </source>
</evidence>
<dbReference type="Proteomes" id="UP000307440">
    <property type="component" value="Unassembled WGS sequence"/>
</dbReference>
<organism evidence="2 3">
    <name type="scientific">Coprinopsis marcescibilis</name>
    <name type="common">Agaric fungus</name>
    <name type="synonym">Psathyrella marcescibilis</name>
    <dbReference type="NCBI Taxonomy" id="230819"/>
    <lineage>
        <taxon>Eukaryota</taxon>
        <taxon>Fungi</taxon>
        <taxon>Dikarya</taxon>
        <taxon>Basidiomycota</taxon>
        <taxon>Agaricomycotina</taxon>
        <taxon>Agaricomycetes</taxon>
        <taxon>Agaricomycetidae</taxon>
        <taxon>Agaricales</taxon>
        <taxon>Agaricineae</taxon>
        <taxon>Psathyrellaceae</taxon>
        <taxon>Coprinopsis</taxon>
    </lineage>
</organism>